<protein>
    <recommendedName>
        <fullName evidence="2">Methyltransferase</fullName>
    </recommendedName>
</protein>
<dbReference type="InterPro" id="IPR029063">
    <property type="entry name" value="SAM-dependent_MTases_sf"/>
</dbReference>
<dbReference type="SUPFAM" id="SSF53335">
    <property type="entry name" value="S-adenosyl-L-methionine-dependent methyltransferases"/>
    <property type="match status" value="1"/>
</dbReference>
<evidence type="ECO:0008006" key="2">
    <source>
        <dbReference type="Google" id="ProtNLM"/>
    </source>
</evidence>
<organism evidence="1">
    <name type="scientific">viral metagenome</name>
    <dbReference type="NCBI Taxonomy" id="1070528"/>
    <lineage>
        <taxon>unclassified sequences</taxon>
        <taxon>metagenomes</taxon>
        <taxon>organismal metagenomes</taxon>
    </lineage>
</organism>
<proteinExistence type="predicted"/>
<accession>A0A6M3M2E3</accession>
<evidence type="ECO:0000313" key="1">
    <source>
        <dbReference type="EMBL" id="QJB01951.1"/>
    </source>
</evidence>
<sequence length="170" mass="19939">MELSYETDEILKRLDRSFTRMLKRVNYRDHEKCTSFQHEHGMKGWEVFFVPEDMYYDPCLEKLSRDDVVFDVGARDMRLDLIMAEKVRKVYAVEINPTITARALNIIGYGMPTNMIAMCGNAFEMELPSDVTVVTCLMIHRQHEFPESWKRCRIIYAMHDGIEECGRKGA</sequence>
<dbReference type="AlphaFoldDB" id="A0A6M3M2E3"/>
<dbReference type="EMBL" id="MT143747">
    <property type="protein sequence ID" value="QJB01951.1"/>
    <property type="molecule type" value="Genomic_DNA"/>
</dbReference>
<reference evidence="1" key="1">
    <citation type="submission" date="2020-03" db="EMBL/GenBank/DDBJ databases">
        <title>The deep terrestrial virosphere.</title>
        <authorList>
            <person name="Holmfeldt K."/>
            <person name="Nilsson E."/>
            <person name="Simone D."/>
            <person name="Lopez-Fernandez M."/>
            <person name="Wu X."/>
            <person name="de Brujin I."/>
            <person name="Lundin D."/>
            <person name="Andersson A."/>
            <person name="Bertilsson S."/>
            <person name="Dopson M."/>
        </authorList>
    </citation>
    <scope>NUCLEOTIDE SEQUENCE</scope>
    <source>
        <strain evidence="1">MM171B01666</strain>
    </source>
</reference>
<name>A0A6M3M2E3_9ZZZZ</name>
<dbReference type="Gene3D" id="3.40.50.150">
    <property type="entry name" value="Vaccinia Virus protein VP39"/>
    <property type="match status" value="1"/>
</dbReference>
<gene>
    <name evidence="1" type="ORF">MM171B01666_0005</name>
</gene>